<evidence type="ECO:0000256" key="4">
    <source>
        <dbReference type="ARBA" id="ARBA00023040"/>
    </source>
</evidence>
<keyword evidence="7" id="KW-0807">Transducer</keyword>
<comment type="subcellular location">
    <subcellularLocation>
        <location evidence="1">Membrane</location>
        <topology evidence="1">Multi-pass membrane protein</topology>
    </subcellularLocation>
</comment>
<dbReference type="Pfam" id="PF13853">
    <property type="entry name" value="7tm_4"/>
    <property type="match status" value="2"/>
</dbReference>
<evidence type="ECO:0000256" key="6">
    <source>
        <dbReference type="ARBA" id="ARBA00023170"/>
    </source>
</evidence>
<dbReference type="AlphaFoldDB" id="A0AA41SRA4"/>
<dbReference type="PANTHER" id="PTHR48002">
    <property type="entry name" value="OLFACTORY RECEPTOR"/>
    <property type="match status" value="1"/>
</dbReference>
<sequence>MDGLNGSVVSEFVLLGLSGSWETKVTLTLTFSLLYLGIILGNLFIVFLVIADSHLHSPMYFLLANLSFNDVWVSSTTVPKMIFDLLSENKVISFQGCMIQICFIHVMGGVEMVLLMAMAFDSGFMSMGTFFLLLLSYVFILVTVWKRSSGDLSKALVTLSAHITVVVLFFTPCMFLYVWPFPRSSVDKHLFVADFTITPALNPVIYTLRNKDIKISIQRLNKKGHYNKFC</sequence>
<dbReference type="GO" id="GO:0004930">
    <property type="term" value="F:G protein-coupled receptor activity"/>
    <property type="evidence" value="ECO:0007669"/>
    <property type="project" value="UniProtKB-KW"/>
</dbReference>
<feature type="transmembrane region" description="Helical" evidence="8">
    <location>
        <begin position="97"/>
        <end position="118"/>
    </location>
</feature>
<dbReference type="InterPro" id="IPR000276">
    <property type="entry name" value="GPCR_Rhodpsn"/>
</dbReference>
<keyword evidence="5 8" id="KW-0472">Membrane</keyword>
<feature type="transmembrane region" description="Helical" evidence="8">
    <location>
        <begin position="156"/>
        <end position="178"/>
    </location>
</feature>
<organism evidence="10 11">
    <name type="scientific">Sciurus carolinensis</name>
    <name type="common">Eastern gray squirrel</name>
    <dbReference type="NCBI Taxonomy" id="30640"/>
    <lineage>
        <taxon>Eukaryota</taxon>
        <taxon>Metazoa</taxon>
        <taxon>Chordata</taxon>
        <taxon>Craniata</taxon>
        <taxon>Vertebrata</taxon>
        <taxon>Euteleostomi</taxon>
        <taxon>Mammalia</taxon>
        <taxon>Eutheria</taxon>
        <taxon>Euarchontoglires</taxon>
        <taxon>Glires</taxon>
        <taxon>Rodentia</taxon>
        <taxon>Sciuromorpha</taxon>
        <taxon>Sciuridae</taxon>
        <taxon>Sciurinae</taxon>
        <taxon>Sciurini</taxon>
        <taxon>Sciurus</taxon>
    </lineage>
</organism>
<keyword evidence="2 8" id="KW-0812">Transmembrane</keyword>
<keyword evidence="4" id="KW-0297">G-protein coupled receptor</keyword>
<feature type="transmembrane region" description="Helical" evidence="8">
    <location>
        <begin position="27"/>
        <end position="51"/>
    </location>
</feature>
<evidence type="ECO:0000313" key="11">
    <source>
        <dbReference type="Proteomes" id="UP001166674"/>
    </source>
</evidence>
<proteinExistence type="predicted"/>
<name>A0AA41SRA4_SCICA</name>
<evidence type="ECO:0000256" key="2">
    <source>
        <dbReference type="ARBA" id="ARBA00022692"/>
    </source>
</evidence>
<keyword evidence="11" id="KW-1185">Reference proteome</keyword>
<protein>
    <submittedName>
        <fullName evidence="10">Olfactory receptor 4F21</fullName>
    </submittedName>
</protein>
<evidence type="ECO:0000256" key="3">
    <source>
        <dbReference type="ARBA" id="ARBA00022989"/>
    </source>
</evidence>
<evidence type="ECO:0000256" key="5">
    <source>
        <dbReference type="ARBA" id="ARBA00023136"/>
    </source>
</evidence>
<feature type="transmembrane region" description="Helical" evidence="8">
    <location>
        <begin position="190"/>
        <end position="208"/>
    </location>
</feature>
<feature type="transmembrane region" description="Helical" evidence="8">
    <location>
        <begin position="124"/>
        <end position="144"/>
    </location>
</feature>
<dbReference type="Proteomes" id="UP001166674">
    <property type="component" value="Unassembled WGS sequence"/>
</dbReference>
<dbReference type="PRINTS" id="PR00237">
    <property type="entry name" value="GPCRRHODOPSN"/>
</dbReference>
<reference evidence="10" key="1">
    <citation type="submission" date="2020-03" db="EMBL/GenBank/DDBJ databases">
        <title>Studies in the Genomics of Life Span.</title>
        <authorList>
            <person name="Glass D."/>
        </authorList>
    </citation>
    <scope>NUCLEOTIDE SEQUENCE</scope>
    <source>
        <strain evidence="10">SUZIE</strain>
        <tissue evidence="10">Muscle</tissue>
    </source>
</reference>
<evidence type="ECO:0000259" key="9">
    <source>
        <dbReference type="PROSITE" id="PS50262"/>
    </source>
</evidence>
<accession>A0AA41SRA4</accession>
<dbReference type="InterPro" id="IPR000725">
    <property type="entry name" value="Olfact_rcpt"/>
</dbReference>
<dbReference type="InterPro" id="IPR017452">
    <property type="entry name" value="GPCR_Rhodpsn_7TM"/>
</dbReference>
<evidence type="ECO:0000256" key="1">
    <source>
        <dbReference type="ARBA" id="ARBA00004141"/>
    </source>
</evidence>
<feature type="domain" description="G-protein coupled receptors family 1 profile" evidence="9">
    <location>
        <begin position="41"/>
        <end position="121"/>
    </location>
</feature>
<keyword evidence="3 8" id="KW-1133">Transmembrane helix</keyword>
<evidence type="ECO:0000256" key="7">
    <source>
        <dbReference type="ARBA" id="ARBA00023224"/>
    </source>
</evidence>
<comment type="caution">
    <text evidence="10">The sequence shown here is derived from an EMBL/GenBank/DDBJ whole genome shotgun (WGS) entry which is preliminary data.</text>
</comment>
<dbReference type="Gene3D" id="1.20.1070.10">
    <property type="entry name" value="Rhodopsin 7-helix transmembrane proteins"/>
    <property type="match status" value="2"/>
</dbReference>
<dbReference type="EMBL" id="JAATJV010144431">
    <property type="protein sequence ID" value="MBZ3870090.1"/>
    <property type="molecule type" value="Genomic_DNA"/>
</dbReference>
<dbReference type="SUPFAM" id="SSF81321">
    <property type="entry name" value="Family A G protein-coupled receptor-like"/>
    <property type="match status" value="1"/>
</dbReference>
<gene>
    <name evidence="10" type="ORF">SUZIE_106200</name>
</gene>
<keyword evidence="6 10" id="KW-0675">Receptor</keyword>
<dbReference type="InterPro" id="IPR050427">
    <property type="entry name" value="Olfactory_Receptors"/>
</dbReference>
<evidence type="ECO:0000313" key="10">
    <source>
        <dbReference type="EMBL" id="MBZ3870090.1"/>
    </source>
</evidence>
<evidence type="ECO:0000256" key="8">
    <source>
        <dbReference type="SAM" id="Phobius"/>
    </source>
</evidence>
<dbReference type="GO" id="GO:0004984">
    <property type="term" value="F:olfactory receptor activity"/>
    <property type="evidence" value="ECO:0007669"/>
    <property type="project" value="InterPro"/>
</dbReference>
<dbReference type="PROSITE" id="PS50262">
    <property type="entry name" value="G_PROTEIN_RECEP_F1_2"/>
    <property type="match status" value="1"/>
</dbReference>
<dbReference type="GO" id="GO:0005886">
    <property type="term" value="C:plasma membrane"/>
    <property type="evidence" value="ECO:0007669"/>
    <property type="project" value="UniProtKB-ARBA"/>
</dbReference>